<dbReference type="Proteomes" id="UP000095765">
    <property type="component" value="Unassembled WGS sequence"/>
</dbReference>
<dbReference type="InterPro" id="IPR051332">
    <property type="entry name" value="Fosfomycin_Res_Enzymes"/>
</dbReference>
<dbReference type="EMBL" id="CZBE01000002">
    <property type="protein sequence ID" value="CUP28613.1"/>
    <property type="molecule type" value="Genomic_DNA"/>
</dbReference>
<reference evidence="3 4" key="1">
    <citation type="submission" date="2015-09" db="EMBL/GenBank/DDBJ databases">
        <authorList>
            <consortium name="Pathogen Informatics"/>
        </authorList>
    </citation>
    <scope>NUCLEOTIDE SEQUENCE [LARGE SCALE GENOMIC DNA]</scope>
    <source>
        <strain evidence="3 4">2789STDY5834939</strain>
    </source>
</reference>
<dbReference type="GO" id="GO:0046872">
    <property type="term" value="F:metal ion binding"/>
    <property type="evidence" value="ECO:0007669"/>
    <property type="project" value="UniProtKB-KW"/>
</dbReference>
<name>A0A174LWZ8_9FIRM</name>
<dbReference type="InterPro" id="IPR037523">
    <property type="entry name" value="VOC_core"/>
</dbReference>
<dbReference type="PANTHER" id="PTHR36113">
    <property type="entry name" value="LYASE, PUTATIVE-RELATED-RELATED"/>
    <property type="match status" value="1"/>
</dbReference>
<dbReference type="AlphaFoldDB" id="A0A174LWZ8"/>
<dbReference type="RefSeq" id="WP_055243860.1">
    <property type="nucleotide sequence ID" value="NZ_CABIWA010000001.1"/>
</dbReference>
<dbReference type="InterPro" id="IPR004360">
    <property type="entry name" value="Glyas_Fos-R_dOase_dom"/>
</dbReference>
<dbReference type="PANTHER" id="PTHR36113:SF6">
    <property type="entry name" value="FOSFOMYCIN RESISTANCE PROTEIN FOSX"/>
    <property type="match status" value="1"/>
</dbReference>
<dbReference type="InterPro" id="IPR037478">
    <property type="entry name" value="YwkD-like_dom"/>
</dbReference>
<dbReference type="OrthoDB" id="9810648at2"/>
<gene>
    <name evidence="3" type="ORF">ERS852551_00305</name>
</gene>
<feature type="domain" description="VOC" evidence="2">
    <location>
        <begin position="7"/>
        <end position="129"/>
    </location>
</feature>
<dbReference type="CDD" id="cd08352">
    <property type="entry name" value="VOC_Bs_YwkD_like"/>
    <property type="match status" value="1"/>
</dbReference>
<organism evidence="3 4">
    <name type="scientific">Anaerotruncus colihominis</name>
    <dbReference type="NCBI Taxonomy" id="169435"/>
    <lineage>
        <taxon>Bacteria</taxon>
        <taxon>Bacillati</taxon>
        <taxon>Bacillota</taxon>
        <taxon>Clostridia</taxon>
        <taxon>Eubacteriales</taxon>
        <taxon>Oscillospiraceae</taxon>
        <taxon>Anaerotruncus</taxon>
    </lineage>
</organism>
<keyword evidence="1" id="KW-0479">Metal-binding</keyword>
<keyword evidence="3" id="KW-0456">Lyase</keyword>
<evidence type="ECO:0000313" key="4">
    <source>
        <dbReference type="Proteomes" id="UP000095765"/>
    </source>
</evidence>
<evidence type="ECO:0000256" key="1">
    <source>
        <dbReference type="ARBA" id="ARBA00022723"/>
    </source>
</evidence>
<accession>A0A174LWZ8</accession>
<dbReference type="Gene3D" id="3.10.180.10">
    <property type="entry name" value="2,3-Dihydroxybiphenyl 1,2-Dioxygenase, domain 1"/>
    <property type="match status" value="1"/>
</dbReference>
<dbReference type="PROSITE" id="PS51819">
    <property type="entry name" value="VOC"/>
    <property type="match status" value="1"/>
</dbReference>
<protein>
    <submittedName>
        <fullName evidence="3">Putative lyase</fullName>
    </submittedName>
</protein>
<evidence type="ECO:0000259" key="2">
    <source>
        <dbReference type="PROSITE" id="PS51819"/>
    </source>
</evidence>
<dbReference type="GO" id="GO:0016829">
    <property type="term" value="F:lyase activity"/>
    <property type="evidence" value="ECO:0007669"/>
    <property type="project" value="UniProtKB-KW"/>
</dbReference>
<dbReference type="SUPFAM" id="SSF54593">
    <property type="entry name" value="Glyoxalase/Bleomycin resistance protein/Dihydroxybiphenyl dioxygenase"/>
    <property type="match status" value="1"/>
</dbReference>
<dbReference type="Pfam" id="PF00903">
    <property type="entry name" value="Glyoxalase"/>
    <property type="match status" value="1"/>
</dbReference>
<evidence type="ECO:0000313" key="3">
    <source>
        <dbReference type="EMBL" id="CUP28613.1"/>
    </source>
</evidence>
<dbReference type="InterPro" id="IPR029068">
    <property type="entry name" value="Glyas_Bleomycin-R_OHBP_Dase"/>
</dbReference>
<sequence>MGLDIRSMHHVCIVCSDYGQAVEFYVHTLGLTLRREQYSPEKKRHKLELYLNGEYLVELFIQESAPDPKQPPHAGLEHLSFLVEDVEQSVNDLKSQGVKTGPVALDTETGRQYAFFYDPDGTKLELYQAG</sequence>
<proteinExistence type="predicted"/>